<feature type="compositionally biased region" description="Basic residues" evidence="1">
    <location>
        <begin position="31"/>
        <end position="50"/>
    </location>
</feature>
<reference evidence="3" key="1">
    <citation type="submission" date="2016-10" db="EMBL/GenBank/DDBJ databases">
        <authorList>
            <person name="Varghese N."/>
            <person name="Submissions S."/>
        </authorList>
    </citation>
    <scope>NUCLEOTIDE SEQUENCE [LARGE SCALE GENOMIC DNA]</scope>
    <source>
        <strain evidence="3">DSM 44142</strain>
    </source>
</reference>
<feature type="compositionally biased region" description="Polar residues" evidence="1">
    <location>
        <begin position="1"/>
        <end position="21"/>
    </location>
</feature>
<name>A0A1H1AI21_9ACTN</name>
<gene>
    <name evidence="2" type="ORF">SAMN04489765_0234</name>
</gene>
<keyword evidence="3" id="KW-1185">Reference proteome</keyword>
<feature type="region of interest" description="Disordered" evidence="1">
    <location>
        <begin position="346"/>
        <end position="392"/>
    </location>
</feature>
<evidence type="ECO:0000256" key="1">
    <source>
        <dbReference type="SAM" id="MobiDB-lite"/>
    </source>
</evidence>
<feature type="region of interest" description="Disordered" evidence="1">
    <location>
        <begin position="419"/>
        <end position="515"/>
    </location>
</feature>
<protein>
    <submittedName>
        <fullName evidence="2">Uncharacterized protein</fullName>
    </submittedName>
</protein>
<sequence length="515" mass="56309">MPSTPDACSSWTPAHSFTAHTRGSRVPRETRLRRRHTPHRSSGPGRRRAPYRTPHDGSRSRPRIAVSVPAPVAPIPPSTLAVTGAGGTGPTSREPPHQSQHRGSGLGRSQSGRATRRRSTARPRSCRALSHHRAGSGSLVPGNRGAPRWLDIVERHGTVSRRRNGPRGRRPPPAGTGPAVRLRRCPMTPRAALDPRRPAGHRQSPLHARHRATQSSHTSPDRARAPSPRRQQRDGRSLWSTWFDVTRGALAHAAGKKAHATVPTAGRSSCVHAAARGGVAPLVSDRSRCGEHVSRASRRARPIHHSGRLHLCTRPAACPCRGDPERVRPTRRGVRWPVRSVERLPRRPRVSRETRPVESRTCRRARSDRGPRWSDRPSPSHPPAPPSLRHRAHPRRMTALRFTCPDPAVLTLTTANHPIPESVMPLPPDAPAPTPRAHHPRRPALGRHQAGQPPRRLQVAHHGSPIGVADTGRARPMALGHPSQGGLLGTTHPDGHHRHDTPLTDGRRQSTEVPG</sequence>
<evidence type="ECO:0000313" key="3">
    <source>
        <dbReference type="Proteomes" id="UP000183053"/>
    </source>
</evidence>
<organism evidence="2 3">
    <name type="scientific">Tsukamurella pulmonis</name>
    <dbReference type="NCBI Taxonomy" id="47312"/>
    <lineage>
        <taxon>Bacteria</taxon>
        <taxon>Bacillati</taxon>
        <taxon>Actinomycetota</taxon>
        <taxon>Actinomycetes</taxon>
        <taxon>Mycobacteriales</taxon>
        <taxon>Tsukamurellaceae</taxon>
        <taxon>Tsukamurella</taxon>
    </lineage>
</organism>
<feature type="region of interest" description="Disordered" evidence="1">
    <location>
        <begin position="1"/>
        <end position="238"/>
    </location>
</feature>
<feature type="compositionally biased region" description="Basic residues" evidence="1">
    <location>
        <begin position="436"/>
        <end position="445"/>
    </location>
</feature>
<dbReference type="EMBL" id="FNLF01000002">
    <property type="protein sequence ID" value="SDQ39308.1"/>
    <property type="molecule type" value="Genomic_DNA"/>
</dbReference>
<dbReference type="AlphaFoldDB" id="A0A1H1AI21"/>
<feature type="compositionally biased region" description="Basic and acidic residues" evidence="1">
    <location>
        <begin position="346"/>
        <end position="375"/>
    </location>
</feature>
<feature type="compositionally biased region" description="Low complexity" evidence="1">
    <location>
        <begin position="101"/>
        <end position="113"/>
    </location>
</feature>
<evidence type="ECO:0000313" key="2">
    <source>
        <dbReference type="EMBL" id="SDQ39308.1"/>
    </source>
</evidence>
<feature type="compositionally biased region" description="Basic residues" evidence="1">
    <location>
        <begin position="114"/>
        <end position="134"/>
    </location>
</feature>
<feature type="compositionally biased region" description="Pro residues" evidence="1">
    <location>
        <begin position="425"/>
        <end position="434"/>
    </location>
</feature>
<feature type="compositionally biased region" description="Basic residues" evidence="1">
    <location>
        <begin position="158"/>
        <end position="170"/>
    </location>
</feature>
<feature type="compositionally biased region" description="Basic and acidic residues" evidence="1">
    <location>
        <begin position="500"/>
        <end position="515"/>
    </location>
</feature>
<accession>A0A1H1AI21</accession>
<proteinExistence type="predicted"/>
<dbReference type="Proteomes" id="UP000183053">
    <property type="component" value="Unassembled WGS sequence"/>
</dbReference>